<feature type="compositionally biased region" description="Acidic residues" evidence="1">
    <location>
        <begin position="245"/>
        <end position="259"/>
    </location>
</feature>
<feature type="compositionally biased region" description="Polar residues" evidence="1">
    <location>
        <begin position="316"/>
        <end position="326"/>
    </location>
</feature>
<gene>
    <name evidence="2" type="ORF">VN97_g11510</name>
</gene>
<reference evidence="2" key="2">
    <citation type="journal article" date="2016" name="Fungal Biol.">
        <title>Ochratoxin A production by Penicillium thymicola.</title>
        <authorList>
            <person name="Nguyen H.D.T."/>
            <person name="McMullin D.R."/>
            <person name="Ponomareva E."/>
            <person name="Riley R."/>
            <person name="Pomraning K.R."/>
            <person name="Baker S.E."/>
            <person name="Seifert K.A."/>
        </authorList>
    </citation>
    <scope>NUCLEOTIDE SEQUENCE</scope>
    <source>
        <strain evidence="2">DAOM 180753</strain>
    </source>
</reference>
<sequence length="341" mass="39547">MLRRAMRLQSTFNRFCSEYGLTGLMLCHEEWREIGYLLCITQPFFKFTTALSKTKDVTIHLVFKIYNNLFEHLDSPIAQLQRKKLPWKQNLLIALKAARQKLGHYYAKTEDMHGHLYAIGTALAPDTKLQFFSGPKWEDSWRGIYRQSIEDYFEPYKQNLAETGISTRSIFNHGAGVERLFNSARGICHYRGGSLNASTIQELMMFMCTSKFDVEEEQFTFMKEYLSIQEIEAANEERDTHNPDDLDPISDNEEDEQVNEVDRPGVVVYEHPPTQPPLPLTQGRRPKTFLVGIKRSAQEMNGSEDEAEPPLPTPGDSIQVTRYSTRVSKRREEDSDFEYYK</sequence>
<dbReference type="EMBL" id="LACB01000650">
    <property type="protein sequence ID" value="KAJ9481947.1"/>
    <property type="molecule type" value="Genomic_DNA"/>
</dbReference>
<feature type="compositionally biased region" description="Basic and acidic residues" evidence="1">
    <location>
        <begin position="330"/>
        <end position="341"/>
    </location>
</feature>
<evidence type="ECO:0000313" key="3">
    <source>
        <dbReference type="Proteomes" id="UP001227192"/>
    </source>
</evidence>
<reference evidence="2" key="1">
    <citation type="submission" date="2015-06" db="EMBL/GenBank/DDBJ databases">
        <authorList>
            <person name="Nguyen H."/>
        </authorList>
    </citation>
    <scope>NUCLEOTIDE SEQUENCE</scope>
    <source>
        <strain evidence="2">DAOM 180753</strain>
    </source>
</reference>
<evidence type="ECO:0008006" key="4">
    <source>
        <dbReference type="Google" id="ProtNLM"/>
    </source>
</evidence>
<name>A0AAI9X357_PENTH</name>
<dbReference type="Proteomes" id="UP001227192">
    <property type="component" value="Unassembled WGS sequence"/>
</dbReference>
<comment type="caution">
    <text evidence="2">The sequence shown here is derived from an EMBL/GenBank/DDBJ whole genome shotgun (WGS) entry which is preliminary data.</text>
</comment>
<feature type="compositionally biased region" description="Basic and acidic residues" evidence="1">
    <location>
        <begin position="235"/>
        <end position="244"/>
    </location>
</feature>
<evidence type="ECO:0000313" key="2">
    <source>
        <dbReference type="EMBL" id="KAJ9481947.1"/>
    </source>
</evidence>
<feature type="region of interest" description="Disordered" evidence="1">
    <location>
        <begin position="234"/>
        <end position="259"/>
    </location>
</feature>
<evidence type="ECO:0000256" key="1">
    <source>
        <dbReference type="SAM" id="MobiDB-lite"/>
    </source>
</evidence>
<protein>
    <recommendedName>
        <fullName evidence="4">HAT C-terminal dimerisation domain-containing protein</fullName>
    </recommendedName>
</protein>
<keyword evidence="3" id="KW-1185">Reference proteome</keyword>
<feature type="region of interest" description="Disordered" evidence="1">
    <location>
        <begin position="291"/>
        <end position="341"/>
    </location>
</feature>
<accession>A0AAI9X357</accession>
<proteinExistence type="predicted"/>
<organism evidence="2 3">
    <name type="scientific">Penicillium thymicola</name>
    <dbReference type="NCBI Taxonomy" id="293382"/>
    <lineage>
        <taxon>Eukaryota</taxon>
        <taxon>Fungi</taxon>
        <taxon>Dikarya</taxon>
        <taxon>Ascomycota</taxon>
        <taxon>Pezizomycotina</taxon>
        <taxon>Eurotiomycetes</taxon>
        <taxon>Eurotiomycetidae</taxon>
        <taxon>Eurotiales</taxon>
        <taxon>Aspergillaceae</taxon>
        <taxon>Penicillium</taxon>
    </lineage>
</organism>
<dbReference type="AlphaFoldDB" id="A0AAI9X357"/>